<dbReference type="GO" id="GO:0016746">
    <property type="term" value="F:acyltransferase activity"/>
    <property type="evidence" value="ECO:0007669"/>
    <property type="project" value="UniProtKB-KW"/>
</dbReference>
<evidence type="ECO:0000256" key="4">
    <source>
        <dbReference type="ARBA" id="ARBA00022679"/>
    </source>
</evidence>
<dbReference type="EMBL" id="OX458332">
    <property type="protein sequence ID" value="CAI8736958.1"/>
    <property type="molecule type" value="Genomic_DNA"/>
</dbReference>
<sequence>MSDPSSQRGPATAPHWADRPERSNLFFLRIMAWISLRLGRRAGRLILHLIVIYFLLFAPSAHRASRNYLRRALERAPGLSDCYRHFFRFAATIHDRVYLLNGEFGRFDIRIVGEEVMEQVLADGRGAFLLGAHFGSFEVLRAVARQRPGLESAMVMYEENARKINAMLAAIAPGRGGEVIPLGRLDSMLRLREALDRGKIVGMLGDRTLGSEPARPLSFLGETAYFPTGPLRMAALLKRPVLLMAGIHLGGNRYELHFERLEDFSDGSGDRSEALADALRRYVERLEGLCRTYPYNWFNFFDFWAAGQARTGRAG</sequence>
<evidence type="ECO:0000256" key="6">
    <source>
        <dbReference type="ARBA" id="ARBA00023315"/>
    </source>
</evidence>
<dbReference type="GeneID" id="88223219"/>
<comment type="subcellular location">
    <subcellularLocation>
        <location evidence="1">Cell inner membrane</location>
    </subcellularLocation>
</comment>
<dbReference type="AlphaFoldDB" id="A0AA35XSN9"/>
<dbReference type="CDD" id="cd07984">
    <property type="entry name" value="LPLAT_LABLAT-like"/>
    <property type="match status" value="1"/>
</dbReference>
<dbReference type="GO" id="GO:0005886">
    <property type="term" value="C:plasma membrane"/>
    <property type="evidence" value="ECO:0007669"/>
    <property type="project" value="UniProtKB-SubCell"/>
</dbReference>
<evidence type="ECO:0000256" key="3">
    <source>
        <dbReference type="ARBA" id="ARBA00022519"/>
    </source>
</evidence>
<keyword evidence="3" id="KW-0997">Cell inner membrane</keyword>
<keyword evidence="6" id="KW-0012">Acyltransferase</keyword>
<evidence type="ECO:0000256" key="5">
    <source>
        <dbReference type="ARBA" id="ARBA00023136"/>
    </source>
</evidence>
<feature type="transmembrane region" description="Helical" evidence="7">
    <location>
        <begin position="45"/>
        <end position="62"/>
    </location>
</feature>
<evidence type="ECO:0008006" key="10">
    <source>
        <dbReference type="Google" id="ProtNLM"/>
    </source>
</evidence>
<dbReference type="InterPro" id="IPR004960">
    <property type="entry name" value="LipA_acyltrans"/>
</dbReference>
<dbReference type="InterPro" id="IPR014548">
    <property type="entry name" value="Ac_Trasf"/>
</dbReference>
<dbReference type="OMA" id="NWFNFFD"/>
<keyword evidence="4" id="KW-0808">Transferase</keyword>
<evidence type="ECO:0000256" key="7">
    <source>
        <dbReference type="SAM" id="Phobius"/>
    </source>
</evidence>
<dbReference type="Pfam" id="PF03279">
    <property type="entry name" value="Lip_A_acyltrans"/>
    <property type="match status" value="1"/>
</dbReference>
<dbReference type="PANTHER" id="PTHR30606:SF9">
    <property type="entry name" value="LIPID A BIOSYNTHESIS LAUROYLTRANSFERASE"/>
    <property type="match status" value="1"/>
</dbReference>
<evidence type="ECO:0000313" key="8">
    <source>
        <dbReference type="EMBL" id="CAI8736958.1"/>
    </source>
</evidence>
<dbReference type="GO" id="GO:0009247">
    <property type="term" value="P:glycolipid biosynthetic process"/>
    <property type="evidence" value="ECO:0007669"/>
    <property type="project" value="UniProtKB-ARBA"/>
</dbReference>
<keyword evidence="2" id="KW-1003">Cell membrane</keyword>
<protein>
    <recommendedName>
        <fullName evidence="10">Acyl-CoA synthetase</fullName>
    </recommendedName>
</protein>
<reference evidence="8" key="1">
    <citation type="submission" date="2023-03" db="EMBL/GenBank/DDBJ databases">
        <authorList>
            <person name="Pearce D."/>
        </authorList>
    </citation>
    <scope>NUCLEOTIDE SEQUENCE</scope>
    <source>
        <strain evidence="8">Mc</strain>
    </source>
</reference>
<keyword evidence="5 7" id="KW-0472">Membrane</keyword>
<dbReference type="Proteomes" id="UP001158598">
    <property type="component" value="Chromosome"/>
</dbReference>
<evidence type="ECO:0000313" key="9">
    <source>
        <dbReference type="Proteomes" id="UP001158598"/>
    </source>
</evidence>
<keyword evidence="7" id="KW-0812">Transmembrane</keyword>
<dbReference type="RefSeq" id="WP_010960225.1">
    <property type="nucleotide sequence ID" value="NZ_CP079096.1"/>
</dbReference>
<organism evidence="8 9">
    <name type="scientific">Methylococcus capsulatus</name>
    <dbReference type="NCBI Taxonomy" id="414"/>
    <lineage>
        <taxon>Bacteria</taxon>
        <taxon>Pseudomonadati</taxon>
        <taxon>Pseudomonadota</taxon>
        <taxon>Gammaproteobacteria</taxon>
        <taxon>Methylococcales</taxon>
        <taxon>Methylococcaceae</taxon>
        <taxon>Methylococcus</taxon>
    </lineage>
</organism>
<accession>A0AA35XSN9</accession>
<gene>
    <name evidence="8" type="ORF">MCNOR_0389</name>
</gene>
<evidence type="ECO:0000256" key="2">
    <source>
        <dbReference type="ARBA" id="ARBA00022475"/>
    </source>
</evidence>
<evidence type="ECO:0000256" key="1">
    <source>
        <dbReference type="ARBA" id="ARBA00004533"/>
    </source>
</evidence>
<keyword evidence="7" id="KW-1133">Transmembrane helix</keyword>
<dbReference type="PANTHER" id="PTHR30606">
    <property type="entry name" value="LIPID A BIOSYNTHESIS LAUROYL ACYLTRANSFERASE"/>
    <property type="match status" value="1"/>
</dbReference>
<dbReference type="PIRSF" id="PIRSF028561">
    <property type="entry name" value="Ac_Trasf"/>
    <property type="match status" value="1"/>
</dbReference>
<name>A0AA35XSN9_METCP</name>
<proteinExistence type="predicted"/>